<dbReference type="OrthoDB" id="408788at2759"/>
<keyword evidence="7" id="KW-1185">Reference proteome</keyword>
<dbReference type="GO" id="GO:0008270">
    <property type="term" value="F:zinc ion binding"/>
    <property type="evidence" value="ECO:0007669"/>
    <property type="project" value="UniProtKB-KW"/>
</dbReference>
<feature type="domain" description="C3H1-type" evidence="5">
    <location>
        <begin position="73"/>
        <end position="100"/>
    </location>
</feature>
<sequence>MQDELELIVPTYLRDASTPSYMVTTEEMRLNSKSQSFITNTSSPALTVLLAGNSNSRGQDARVSRDKQTPQRPFEPEVCRNYAHGFCKFGNTCKFIHDSNRACTNVSVSGSANNSNKNMQSHFSSSGPRLDFRSHPVLARVLHNINTRHCLLVFIQFGFTTSSGKPDMATEVKQYGATFMLNYRLVYWNSRLED</sequence>
<protein>
    <submittedName>
        <fullName evidence="6">tRNA (Guanine(37)-N(1))-methyltransferase</fullName>
    </submittedName>
</protein>
<dbReference type="EMBL" id="PKPP01001924">
    <property type="protein sequence ID" value="PWA78916.1"/>
    <property type="molecule type" value="Genomic_DNA"/>
</dbReference>
<dbReference type="STRING" id="35608.A0A2U1NZI6"/>
<evidence type="ECO:0000256" key="2">
    <source>
        <dbReference type="ARBA" id="ARBA00022771"/>
    </source>
</evidence>
<dbReference type="PROSITE" id="PS50103">
    <property type="entry name" value="ZF_C3H1"/>
    <property type="match status" value="1"/>
</dbReference>
<dbReference type="InterPro" id="IPR036855">
    <property type="entry name" value="Znf_CCCH_sf"/>
</dbReference>
<dbReference type="GO" id="GO:0032259">
    <property type="term" value="P:methylation"/>
    <property type="evidence" value="ECO:0007669"/>
    <property type="project" value="UniProtKB-KW"/>
</dbReference>
<name>A0A2U1NZI6_ARTAN</name>
<evidence type="ECO:0000256" key="3">
    <source>
        <dbReference type="ARBA" id="ARBA00022833"/>
    </source>
</evidence>
<dbReference type="SUPFAM" id="SSF90229">
    <property type="entry name" value="CCCH zinc finger"/>
    <property type="match status" value="1"/>
</dbReference>
<reference evidence="6 7" key="1">
    <citation type="journal article" date="2018" name="Mol. Plant">
        <title>The genome of Artemisia annua provides insight into the evolution of Asteraceae family and artemisinin biosynthesis.</title>
        <authorList>
            <person name="Shen Q."/>
            <person name="Zhang L."/>
            <person name="Liao Z."/>
            <person name="Wang S."/>
            <person name="Yan T."/>
            <person name="Shi P."/>
            <person name="Liu M."/>
            <person name="Fu X."/>
            <person name="Pan Q."/>
            <person name="Wang Y."/>
            <person name="Lv Z."/>
            <person name="Lu X."/>
            <person name="Zhang F."/>
            <person name="Jiang W."/>
            <person name="Ma Y."/>
            <person name="Chen M."/>
            <person name="Hao X."/>
            <person name="Li L."/>
            <person name="Tang Y."/>
            <person name="Lv G."/>
            <person name="Zhou Y."/>
            <person name="Sun X."/>
            <person name="Brodelius P.E."/>
            <person name="Rose J.K.C."/>
            <person name="Tang K."/>
        </authorList>
    </citation>
    <scope>NUCLEOTIDE SEQUENCE [LARGE SCALE GENOMIC DNA]</scope>
    <source>
        <strain evidence="7">cv. Huhao1</strain>
        <tissue evidence="6">Leaf</tissue>
    </source>
</reference>
<accession>A0A2U1NZI6</accession>
<dbReference type="AlphaFoldDB" id="A0A2U1NZI6"/>
<dbReference type="Gene3D" id="4.10.1000.10">
    <property type="entry name" value="Zinc finger, CCCH-type"/>
    <property type="match status" value="1"/>
</dbReference>
<evidence type="ECO:0000256" key="4">
    <source>
        <dbReference type="PROSITE-ProRule" id="PRU00723"/>
    </source>
</evidence>
<evidence type="ECO:0000313" key="6">
    <source>
        <dbReference type="EMBL" id="PWA78916.1"/>
    </source>
</evidence>
<keyword evidence="6" id="KW-0489">Methyltransferase</keyword>
<evidence type="ECO:0000256" key="1">
    <source>
        <dbReference type="ARBA" id="ARBA00022723"/>
    </source>
</evidence>
<keyword evidence="2 4" id="KW-0863">Zinc-finger</keyword>
<dbReference type="InterPro" id="IPR000571">
    <property type="entry name" value="Znf_CCCH"/>
</dbReference>
<proteinExistence type="predicted"/>
<organism evidence="6 7">
    <name type="scientific">Artemisia annua</name>
    <name type="common">Sweet wormwood</name>
    <dbReference type="NCBI Taxonomy" id="35608"/>
    <lineage>
        <taxon>Eukaryota</taxon>
        <taxon>Viridiplantae</taxon>
        <taxon>Streptophyta</taxon>
        <taxon>Embryophyta</taxon>
        <taxon>Tracheophyta</taxon>
        <taxon>Spermatophyta</taxon>
        <taxon>Magnoliopsida</taxon>
        <taxon>eudicotyledons</taxon>
        <taxon>Gunneridae</taxon>
        <taxon>Pentapetalae</taxon>
        <taxon>asterids</taxon>
        <taxon>campanulids</taxon>
        <taxon>Asterales</taxon>
        <taxon>Asteraceae</taxon>
        <taxon>Asteroideae</taxon>
        <taxon>Anthemideae</taxon>
        <taxon>Artemisiinae</taxon>
        <taxon>Artemisia</taxon>
    </lineage>
</organism>
<dbReference type="Pfam" id="PF00642">
    <property type="entry name" value="zf-CCCH"/>
    <property type="match status" value="1"/>
</dbReference>
<keyword evidence="3 4" id="KW-0862">Zinc</keyword>
<dbReference type="SMART" id="SM00356">
    <property type="entry name" value="ZnF_C3H1"/>
    <property type="match status" value="1"/>
</dbReference>
<dbReference type="GO" id="GO:0008168">
    <property type="term" value="F:methyltransferase activity"/>
    <property type="evidence" value="ECO:0007669"/>
    <property type="project" value="UniProtKB-KW"/>
</dbReference>
<dbReference type="Proteomes" id="UP000245207">
    <property type="component" value="Unassembled WGS sequence"/>
</dbReference>
<keyword evidence="1 4" id="KW-0479">Metal-binding</keyword>
<evidence type="ECO:0000313" key="7">
    <source>
        <dbReference type="Proteomes" id="UP000245207"/>
    </source>
</evidence>
<keyword evidence="6" id="KW-0808">Transferase</keyword>
<gene>
    <name evidence="6" type="ORF">CTI12_AA210580</name>
</gene>
<evidence type="ECO:0000259" key="5">
    <source>
        <dbReference type="PROSITE" id="PS50103"/>
    </source>
</evidence>
<feature type="zinc finger region" description="C3H1-type" evidence="4">
    <location>
        <begin position="73"/>
        <end position="100"/>
    </location>
</feature>
<comment type="caution">
    <text evidence="6">The sequence shown here is derived from an EMBL/GenBank/DDBJ whole genome shotgun (WGS) entry which is preliminary data.</text>
</comment>